<accession>A0A1D1ZX75</accession>
<dbReference type="Pfam" id="PF13639">
    <property type="entry name" value="zf-RING_2"/>
    <property type="match status" value="1"/>
</dbReference>
<dbReference type="PANTHER" id="PTHR15067">
    <property type="entry name" value="E3 UBIQUITIN-PROTEIN LIGASE RNF8"/>
    <property type="match status" value="1"/>
</dbReference>
<dbReference type="GO" id="GO:0000151">
    <property type="term" value="C:ubiquitin ligase complex"/>
    <property type="evidence" value="ECO:0007669"/>
    <property type="project" value="TreeGrafter"/>
</dbReference>
<dbReference type="InterPro" id="IPR013083">
    <property type="entry name" value="Znf_RING/FYVE/PHD"/>
</dbReference>
<organism evidence="15">
    <name type="scientific">Auxenochlorella protothecoides</name>
    <name type="common">Green microalga</name>
    <name type="synonym">Chlorella protothecoides</name>
    <dbReference type="NCBI Taxonomy" id="3075"/>
    <lineage>
        <taxon>Eukaryota</taxon>
        <taxon>Viridiplantae</taxon>
        <taxon>Chlorophyta</taxon>
        <taxon>core chlorophytes</taxon>
        <taxon>Trebouxiophyceae</taxon>
        <taxon>Chlorellales</taxon>
        <taxon>Chlorellaceae</taxon>
        <taxon>Auxenochlorella</taxon>
    </lineage>
</organism>
<protein>
    <recommendedName>
        <fullName evidence="14">RING-type domain-containing protein</fullName>
    </recommendedName>
</protein>
<dbReference type="AlphaFoldDB" id="A0A1D1ZX75"/>
<feature type="domain" description="RING-type" evidence="14">
    <location>
        <begin position="355"/>
        <end position="397"/>
    </location>
</feature>
<feature type="transmembrane region" description="Helical" evidence="13">
    <location>
        <begin position="12"/>
        <end position="32"/>
    </location>
</feature>
<dbReference type="InterPro" id="IPR001841">
    <property type="entry name" value="Znf_RING"/>
</dbReference>
<evidence type="ECO:0000256" key="13">
    <source>
        <dbReference type="SAM" id="Phobius"/>
    </source>
</evidence>
<keyword evidence="3" id="KW-0808">Transferase</keyword>
<dbReference type="GO" id="GO:0005829">
    <property type="term" value="C:cytosol"/>
    <property type="evidence" value="ECO:0007669"/>
    <property type="project" value="TreeGrafter"/>
</dbReference>
<evidence type="ECO:0000256" key="10">
    <source>
        <dbReference type="ARBA" id="ARBA00023136"/>
    </source>
</evidence>
<reference evidence="15" key="1">
    <citation type="submission" date="2015-08" db="EMBL/GenBank/DDBJ databases">
        <authorList>
            <person name="Babu N.S."/>
            <person name="Beckwith C.J."/>
            <person name="Beseler K.G."/>
            <person name="Brison A."/>
            <person name="Carone J.V."/>
            <person name="Caskin T.P."/>
            <person name="Diamond M."/>
            <person name="Durham M.E."/>
            <person name="Foxe J.M."/>
            <person name="Go M."/>
            <person name="Henderson B.A."/>
            <person name="Jones I.B."/>
            <person name="McGettigan J.A."/>
            <person name="Micheletti S.J."/>
            <person name="Nasrallah M.E."/>
            <person name="Ortiz D."/>
            <person name="Piller C.R."/>
            <person name="Privatt S.R."/>
            <person name="Schneider S.L."/>
            <person name="Sharp S."/>
            <person name="Smith T.C."/>
            <person name="Stanton J.D."/>
            <person name="Ullery H.E."/>
            <person name="Wilson R.J."/>
            <person name="Serrano M.G."/>
            <person name="Buck G."/>
            <person name="Lee V."/>
            <person name="Wang Y."/>
            <person name="Carvalho R."/>
            <person name="Voegtly L."/>
            <person name="Shi R."/>
            <person name="Duckworth R."/>
            <person name="Johnson A."/>
            <person name="Loviza R."/>
            <person name="Walstead R."/>
            <person name="Shah Z."/>
            <person name="Kiflezghi M."/>
            <person name="Wade K."/>
            <person name="Ball S.L."/>
            <person name="Bradley K.W."/>
            <person name="Asai D.J."/>
            <person name="Bowman C.A."/>
            <person name="Russell D.A."/>
            <person name="Pope W.H."/>
            <person name="Jacobs-Sera D."/>
            <person name="Hendrix R.W."/>
            <person name="Hatfull G.F."/>
        </authorList>
    </citation>
    <scope>NUCLEOTIDE SEQUENCE</scope>
</reference>
<dbReference type="GO" id="GO:0008270">
    <property type="term" value="F:zinc ion binding"/>
    <property type="evidence" value="ECO:0007669"/>
    <property type="project" value="UniProtKB-KW"/>
</dbReference>
<evidence type="ECO:0000313" key="15">
    <source>
        <dbReference type="EMBL" id="JAT71550.1"/>
    </source>
</evidence>
<keyword evidence="10 13" id="KW-0472">Membrane</keyword>
<feature type="region of interest" description="Disordered" evidence="12">
    <location>
        <begin position="471"/>
        <end position="500"/>
    </location>
</feature>
<dbReference type="Pfam" id="PF25563">
    <property type="entry name" value="TPR_SYVN1_N"/>
    <property type="match status" value="1"/>
</dbReference>
<dbReference type="GO" id="GO:0006511">
    <property type="term" value="P:ubiquitin-dependent protein catabolic process"/>
    <property type="evidence" value="ECO:0007669"/>
    <property type="project" value="TreeGrafter"/>
</dbReference>
<evidence type="ECO:0000256" key="5">
    <source>
        <dbReference type="ARBA" id="ARBA00022723"/>
    </source>
</evidence>
<evidence type="ECO:0000256" key="4">
    <source>
        <dbReference type="ARBA" id="ARBA00022692"/>
    </source>
</evidence>
<feature type="compositionally biased region" description="Gly residues" evidence="12">
    <location>
        <begin position="482"/>
        <end position="494"/>
    </location>
</feature>
<feature type="transmembrane region" description="Helical" evidence="13">
    <location>
        <begin position="149"/>
        <end position="166"/>
    </location>
</feature>
<dbReference type="EMBL" id="GDKF01007072">
    <property type="protein sequence ID" value="JAT71550.1"/>
    <property type="molecule type" value="Transcribed_RNA"/>
</dbReference>
<feature type="region of interest" description="Disordered" evidence="12">
    <location>
        <begin position="422"/>
        <end position="455"/>
    </location>
</feature>
<dbReference type="PROSITE" id="PS50089">
    <property type="entry name" value="ZF_RING_2"/>
    <property type="match status" value="1"/>
</dbReference>
<sequence>MPPELASRQAVQPWMIIMSVFLASGSGLWYQLGTIGGGAGQQSASLAADTLSRAWQEGTDPGVAFDEARARSSEVLEDVLQSQLGLFFLCSLFLSTYALGALVTKALFLGQLTILETTKLAERMLKFVMLKVVFLGAVVDPEPHELGTWLLWFSVMAFFRAFVGLARDRCEALLSSPRATPLQHARCLVLLVGILGQAGSWVASYAAAADPSRPSAALSHALLWLFDAVCVAIEAAHAVLKYGVHAVERWKAQRAEAAGADPATGWEGRGPFLYHVEVGVDLVLHALTLGHYCHLWWLHGFRLQLIDAVLFLDVRYLVMGTLRRVRGYARYRRLTHQLQHSFPPLPRECLAGRDCAICMERLASARALPCGHAFHLGCLRAWLQQARGGDFTCPLCRASLEMAPPGRRRALGRRAAAAVDALPGVAGQRHAEGPGTAARPRERRDAAPLPRVPSAPSLPAPLYALLAGRSGSASSSTERGGGEGTGGDSGGGASAGVALAGRGPHCSPASSALRPGAGLGEGAALSANAPHTLTEQLATASFRSLSATFSTNRCSVYCWERRCCVVFGSLWLMCTLAKMSKGPSKVGSQCG</sequence>
<evidence type="ECO:0000256" key="7">
    <source>
        <dbReference type="ARBA" id="ARBA00022786"/>
    </source>
</evidence>
<evidence type="ECO:0000256" key="3">
    <source>
        <dbReference type="ARBA" id="ARBA00022679"/>
    </source>
</evidence>
<evidence type="ECO:0000256" key="11">
    <source>
        <dbReference type="PROSITE-ProRule" id="PRU00175"/>
    </source>
</evidence>
<dbReference type="GO" id="GO:0061630">
    <property type="term" value="F:ubiquitin protein ligase activity"/>
    <property type="evidence" value="ECO:0007669"/>
    <property type="project" value="TreeGrafter"/>
</dbReference>
<dbReference type="PANTHER" id="PTHR15067:SF4">
    <property type="entry name" value="E3 UBIQUITIN-PROTEIN LIGASE RNF8"/>
    <property type="match status" value="1"/>
</dbReference>
<keyword evidence="6 11" id="KW-0863">Zinc-finger</keyword>
<gene>
    <name evidence="15" type="ORF">g.52515</name>
</gene>
<proteinExistence type="predicted"/>
<comment type="pathway">
    <text evidence="2">Protein modification; protein ubiquitination.</text>
</comment>
<keyword evidence="8" id="KW-0862">Zinc</keyword>
<evidence type="ECO:0000256" key="1">
    <source>
        <dbReference type="ARBA" id="ARBA00004141"/>
    </source>
</evidence>
<dbReference type="SUPFAM" id="SSF57850">
    <property type="entry name" value="RING/U-box"/>
    <property type="match status" value="1"/>
</dbReference>
<dbReference type="Gene3D" id="3.30.40.10">
    <property type="entry name" value="Zinc/RING finger domain, C3HC4 (zinc finger)"/>
    <property type="match status" value="1"/>
</dbReference>
<dbReference type="InterPro" id="IPR057992">
    <property type="entry name" value="TPR_SYVN1_N"/>
</dbReference>
<keyword evidence="5" id="KW-0479">Metal-binding</keyword>
<evidence type="ECO:0000256" key="6">
    <source>
        <dbReference type="ARBA" id="ARBA00022771"/>
    </source>
</evidence>
<feature type="transmembrane region" description="Helical" evidence="13">
    <location>
        <begin position="86"/>
        <end position="108"/>
    </location>
</feature>
<name>A0A1D1ZX75_AUXPR</name>
<keyword evidence="7" id="KW-0833">Ubl conjugation pathway</keyword>
<evidence type="ECO:0000256" key="9">
    <source>
        <dbReference type="ARBA" id="ARBA00022989"/>
    </source>
</evidence>
<keyword evidence="9 13" id="KW-1133">Transmembrane helix</keyword>
<evidence type="ECO:0000256" key="2">
    <source>
        <dbReference type="ARBA" id="ARBA00004906"/>
    </source>
</evidence>
<dbReference type="GO" id="GO:0016567">
    <property type="term" value="P:protein ubiquitination"/>
    <property type="evidence" value="ECO:0007669"/>
    <property type="project" value="TreeGrafter"/>
</dbReference>
<comment type="subcellular location">
    <subcellularLocation>
        <location evidence="1">Membrane</location>
        <topology evidence="1">Multi-pass membrane protein</topology>
    </subcellularLocation>
</comment>
<evidence type="ECO:0000256" key="12">
    <source>
        <dbReference type="SAM" id="MobiDB-lite"/>
    </source>
</evidence>
<evidence type="ECO:0000259" key="14">
    <source>
        <dbReference type="PROSITE" id="PS50089"/>
    </source>
</evidence>
<feature type="transmembrane region" description="Helical" evidence="13">
    <location>
        <begin position="187"/>
        <end position="209"/>
    </location>
</feature>
<keyword evidence="4 13" id="KW-0812">Transmembrane</keyword>
<dbReference type="SMART" id="SM00184">
    <property type="entry name" value="RING"/>
    <property type="match status" value="1"/>
</dbReference>
<evidence type="ECO:0000256" key="8">
    <source>
        <dbReference type="ARBA" id="ARBA00022833"/>
    </source>
</evidence>